<sequence length="126" mass="14387">MESKDATLALPLPSQLDKWTSFDVFRYFKSKAIALSILDKELNIFIDERITGKHLIEITIHILRLAGFTIGSSMNIMVEINLLKNEYYISLSNRTNVSESVTDITEIDYLKKILGVVENILEHISL</sequence>
<evidence type="ECO:0000313" key="8">
    <source>
        <dbReference type="Proteomes" id="UP000234323"/>
    </source>
</evidence>
<dbReference type="EMBL" id="LLXH01000546">
    <property type="protein sequence ID" value="PKC65403.1"/>
    <property type="molecule type" value="Genomic_DNA"/>
</dbReference>
<organism evidence="4 8">
    <name type="scientific">Rhizophagus irregularis</name>
    <dbReference type="NCBI Taxonomy" id="588596"/>
    <lineage>
        <taxon>Eukaryota</taxon>
        <taxon>Fungi</taxon>
        <taxon>Fungi incertae sedis</taxon>
        <taxon>Mucoromycota</taxon>
        <taxon>Glomeromycotina</taxon>
        <taxon>Glomeromycetes</taxon>
        <taxon>Glomerales</taxon>
        <taxon>Glomeraceae</taxon>
        <taxon>Rhizophagus</taxon>
    </lineage>
</organism>
<dbReference type="SUPFAM" id="SSF47769">
    <property type="entry name" value="SAM/Pointed domain"/>
    <property type="match status" value="1"/>
</dbReference>
<reference evidence="1 6" key="2">
    <citation type="submission" date="2017-09" db="EMBL/GenBank/DDBJ databases">
        <title>Extensive intraspecific genome diversity in a model arbuscular mycorrhizal fungus.</title>
        <authorList>
            <person name="Chen E.C."/>
            <person name="Morin E."/>
            <person name="Beaudet D."/>
            <person name="Noel J."/>
            <person name="Ndikumana S."/>
            <person name="Charron P."/>
            <person name="St-Onge C."/>
            <person name="Giorgi J."/>
            <person name="Grigoriev I.V."/>
            <person name="Roux C."/>
            <person name="Martin F.M."/>
            <person name="Corradi N."/>
        </authorList>
    </citation>
    <scope>NUCLEOTIDE SEQUENCE [LARGE SCALE GENOMIC DNA]</scope>
    <source>
        <strain evidence="1 6">A5</strain>
    </source>
</reference>
<evidence type="ECO:0000313" key="7">
    <source>
        <dbReference type="Proteomes" id="UP000233469"/>
    </source>
</evidence>
<comment type="caution">
    <text evidence="4">The sequence shown here is derived from an EMBL/GenBank/DDBJ whole genome shotgun (WGS) entry which is preliminary data.</text>
</comment>
<evidence type="ECO:0000313" key="2">
    <source>
        <dbReference type="EMBL" id="PKC65403.1"/>
    </source>
</evidence>
<dbReference type="Gene3D" id="1.10.150.50">
    <property type="entry name" value="Transcription Factor, Ets-1"/>
    <property type="match status" value="1"/>
</dbReference>
<reference evidence="5 7" key="3">
    <citation type="submission" date="2017-10" db="EMBL/GenBank/DDBJ databases">
        <title>Extensive intraspecific genome diversity in a model arbuscular mycorrhizal fungus.</title>
        <authorList>
            <person name="Chen E.C.H."/>
            <person name="Morin E."/>
            <person name="Baudet D."/>
            <person name="Noel J."/>
            <person name="Ndikumana S."/>
            <person name="Charron P."/>
            <person name="St-Onge C."/>
            <person name="Giorgi J."/>
            <person name="Grigoriev I.V."/>
            <person name="Roux C."/>
            <person name="Martin F.M."/>
            <person name="Corradi N."/>
        </authorList>
    </citation>
    <scope>NUCLEOTIDE SEQUENCE [LARGE SCALE GENOMIC DNA]</scope>
    <source>
        <strain evidence="2 5">A1</strain>
        <strain evidence="3 7">C2</strain>
    </source>
</reference>
<dbReference type="EMBL" id="LLXI01000271">
    <property type="protein sequence ID" value="PKY43709.1"/>
    <property type="molecule type" value="Genomic_DNA"/>
</dbReference>
<keyword evidence="8" id="KW-1185">Reference proteome</keyword>
<proteinExistence type="predicted"/>
<reference evidence="4 8" key="1">
    <citation type="submission" date="2015-10" db="EMBL/GenBank/DDBJ databases">
        <title>Genome analyses suggest a sexual origin of heterokaryosis in a supposedly ancient asexual fungus.</title>
        <authorList>
            <person name="Ropars J."/>
            <person name="Sedzielewska K."/>
            <person name="Noel J."/>
            <person name="Charron P."/>
            <person name="Farinelli L."/>
            <person name="Marton T."/>
            <person name="Kruger M."/>
            <person name="Pelin A."/>
            <person name="Brachmann A."/>
            <person name="Corradi N."/>
        </authorList>
    </citation>
    <scope>NUCLEOTIDE SEQUENCE [LARGE SCALE GENOMIC DNA]</scope>
    <source>
        <strain evidence="4 8">A4</strain>
        <strain evidence="1 6">A5</strain>
        <strain evidence="3 7">C2</strain>
    </source>
</reference>
<dbReference type="VEuPathDB" id="FungiDB:RhiirFUN_013725"/>
<dbReference type="VEuPathDB" id="FungiDB:RhiirA1_461107"/>
<evidence type="ECO:0000313" key="6">
    <source>
        <dbReference type="Proteomes" id="UP000232722"/>
    </source>
</evidence>
<protein>
    <submittedName>
        <fullName evidence="4">Uncharacterized protein</fullName>
    </submittedName>
</protein>
<gene>
    <name evidence="2" type="ORF">RhiirA1_461107</name>
    <name evidence="4" type="ORF">RhiirA4_457772</name>
    <name evidence="1" type="ORF">RhiirA5_417295</name>
    <name evidence="3" type="ORF">RhiirC2_774082</name>
</gene>
<dbReference type="Proteomes" id="UP000232722">
    <property type="component" value="Unassembled WGS sequence"/>
</dbReference>
<dbReference type="VEuPathDB" id="FungiDB:FUN_015721"/>
<name>A0A2I1E562_9GLOM</name>
<dbReference type="EMBL" id="LLXJ01000572">
    <property type="protein sequence ID" value="PKC08138.1"/>
    <property type="molecule type" value="Genomic_DNA"/>
</dbReference>
<dbReference type="InterPro" id="IPR013761">
    <property type="entry name" value="SAM/pointed_sf"/>
</dbReference>
<accession>A0A2I1E562</accession>
<dbReference type="OrthoDB" id="2326803at2759"/>
<evidence type="ECO:0000313" key="4">
    <source>
        <dbReference type="EMBL" id="PKY43709.1"/>
    </source>
</evidence>
<dbReference type="AlphaFoldDB" id="A0A2I1E562"/>
<evidence type="ECO:0000313" key="3">
    <source>
        <dbReference type="EMBL" id="PKK75052.1"/>
    </source>
</evidence>
<dbReference type="Proteomes" id="UP000232688">
    <property type="component" value="Unassembled WGS sequence"/>
</dbReference>
<evidence type="ECO:0000313" key="5">
    <source>
        <dbReference type="Proteomes" id="UP000232688"/>
    </source>
</evidence>
<dbReference type="EMBL" id="LLXL01000269">
    <property type="protein sequence ID" value="PKK75052.1"/>
    <property type="molecule type" value="Genomic_DNA"/>
</dbReference>
<reference evidence="2 5" key="4">
    <citation type="submission" date="2017-10" db="EMBL/GenBank/DDBJ databases">
        <title>Genome analyses suggest a sexual origin of heterokaryosis in a supposedly ancient asexual fungus.</title>
        <authorList>
            <person name="Corradi N."/>
            <person name="Sedzielewska K."/>
            <person name="Noel J."/>
            <person name="Charron P."/>
            <person name="Farinelli L."/>
            <person name="Marton T."/>
            <person name="Kruger M."/>
            <person name="Pelin A."/>
            <person name="Brachmann A."/>
            <person name="Corradi N."/>
        </authorList>
    </citation>
    <scope>NUCLEOTIDE SEQUENCE [LARGE SCALE GENOMIC DNA]</scope>
    <source>
        <strain evidence="2 5">A1</strain>
    </source>
</reference>
<dbReference type="Proteomes" id="UP000234323">
    <property type="component" value="Unassembled WGS sequence"/>
</dbReference>
<evidence type="ECO:0000313" key="1">
    <source>
        <dbReference type="EMBL" id="PKC08138.1"/>
    </source>
</evidence>
<dbReference type="Proteomes" id="UP000233469">
    <property type="component" value="Unassembled WGS sequence"/>
</dbReference>